<evidence type="ECO:0000313" key="4">
    <source>
        <dbReference type="EMBL" id="SEP81952.1"/>
    </source>
</evidence>
<dbReference type="PANTHER" id="PTHR22946:SF9">
    <property type="entry name" value="POLYKETIDE TRANSFERASE AF380"/>
    <property type="match status" value="1"/>
</dbReference>
<dbReference type="Gene3D" id="3.40.50.1820">
    <property type="entry name" value="alpha/beta hydrolase"/>
    <property type="match status" value="1"/>
</dbReference>
<dbReference type="SUPFAM" id="SSF53474">
    <property type="entry name" value="alpha/beta-Hydrolases"/>
    <property type="match status" value="1"/>
</dbReference>
<feature type="chain" id="PRO_5011491823" evidence="2">
    <location>
        <begin position="24"/>
        <end position="288"/>
    </location>
</feature>
<name>A0A1H9AYT5_9HYPH</name>
<feature type="domain" description="Dienelactone hydrolase" evidence="3">
    <location>
        <begin position="42"/>
        <end position="285"/>
    </location>
</feature>
<dbReference type="Pfam" id="PF01738">
    <property type="entry name" value="DLH"/>
    <property type="match status" value="1"/>
</dbReference>
<sequence>MRFSLKSLVIALVLPLLAGAADAQEKVQFRSSAPSAPTDAQLDGYLFQPDGNGPHPALVFMHGCGGLFTKSGRIERRSASWAKRLTAQGYVVLMVDSFTPRGLRAMCSSKTFDKAVYHARPGDAYGALAWLQAQSFVQADRVGLIGWSQGGGSVLNALDAGGPDRPARLPGPDFGAAVAFYPGSCRDSAFTPPWKTSVPTLILQGEKDVWTPAPVCRSFAEGAASRGSPVRFHMYPGAYHDFDWPGRPVRKLTRIRTRNGDTPIVGEDPQARADALDRVPDFLAKSLK</sequence>
<reference evidence="4 5" key="1">
    <citation type="submission" date="2016-10" db="EMBL/GenBank/DDBJ databases">
        <authorList>
            <person name="de Groot N.N."/>
        </authorList>
    </citation>
    <scope>NUCLEOTIDE SEQUENCE [LARGE SCALE GENOMIC DNA]</scope>
    <source>
        <strain evidence="4 5">A52C2</strain>
    </source>
</reference>
<keyword evidence="1 4" id="KW-0378">Hydrolase</keyword>
<keyword evidence="2" id="KW-0732">Signal</keyword>
<gene>
    <name evidence="4" type="ORF">SAMN05216548_101565</name>
</gene>
<keyword evidence="5" id="KW-1185">Reference proteome</keyword>
<dbReference type="InterPro" id="IPR029058">
    <property type="entry name" value="AB_hydrolase_fold"/>
</dbReference>
<dbReference type="GO" id="GO:0052689">
    <property type="term" value="F:carboxylic ester hydrolase activity"/>
    <property type="evidence" value="ECO:0007669"/>
    <property type="project" value="UniProtKB-ARBA"/>
</dbReference>
<dbReference type="InterPro" id="IPR002925">
    <property type="entry name" value="Dienelactn_hydro"/>
</dbReference>
<dbReference type="InterPro" id="IPR050261">
    <property type="entry name" value="FrsA_esterase"/>
</dbReference>
<dbReference type="EMBL" id="FOFG01000001">
    <property type="protein sequence ID" value="SEP81952.1"/>
    <property type="molecule type" value="Genomic_DNA"/>
</dbReference>
<evidence type="ECO:0000256" key="2">
    <source>
        <dbReference type="SAM" id="SignalP"/>
    </source>
</evidence>
<accession>A0A1H9AYT5</accession>
<dbReference type="Proteomes" id="UP000199647">
    <property type="component" value="Unassembled WGS sequence"/>
</dbReference>
<evidence type="ECO:0000256" key="1">
    <source>
        <dbReference type="ARBA" id="ARBA00022801"/>
    </source>
</evidence>
<organism evidence="4 5">
    <name type="scientific">Faunimonas pinastri</name>
    <dbReference type="NCBI Taxonomy" id="1855383"/>
    <lineage>
        <taxon>Bacteria</taxon>
        <taxon>Pseudomonadati</taxon>
        <taxon>Pseudomonadota</taxon>
        <taxon>Alphaproteobacteria</taxon>
        <taxon>Hyphomicrobiales</taxon>
        <taxon>Afifellaceae</taxon>
        <taxon>Faunimonas</taxon>
    </lineage>
</organism>
<dbReference type="OrthoDB" id="3647650at2"/>
<dbReference type="STRING" id="1855383.SAMN05216548_101565"/>
<dbReference type="AlphaFoldDB" id="A0A1H9AYT5"/>
<evidence type="ECO:0000313" key="5">
    <source>
        <dbReference type="Proteomes" id="UP000199647"/>
    </source>
</evidence>
<proteinExistence type="predicted"/>
<evidence type="ECO:0000259" key="3">
    <source>
        <dbReference type="Pfam" id="PF01738"/>
    </source>
</evidence>
<feature type="signal peptide" evidence="2">
    <location>
        <begin position="1"/>
        <end position="23"/>
    </location>
</feature>
<dbReference type="RefSeq" id="WP_092495026.1">
    <property type="nucleotide sequence ID" value="NZ_FOFG01000001.1"/>
</dbReference>
<protein>
    <submittedName>
        <fullName evidence="4">Dienelactone hydrolase</fullName>
    </submittedName>
</protein>
<dbReference type="PANTHER" id="PTHR22946">
    <property type="entry name" value="DIENELACTONE HYDROLASE DOMAIN-CONTAINING PROTEIN-RELATED"/>
    <property type="match status" value="1"/>
</dbReference>